<dbReference type="InterPro" id="IPR011050">
    <property type="entry name" value="Pectin_lyase_fold/virulence"/>
</dbReference>
<dbReference type="PANTHER" id="PTHR11319">
    <property type="entry name" value="G PROTEIN-COUPLED RECEPTOR-RELATED"/>
    <property type="match status" value="1"/>
</dbReference>
<name>A0A5Q0LGY4_9ACTN</name>
<reference evidence="2 3" key="1">
    <citation type="submission" date="2019-10" db="EMBL/GenBank/DDBJ databases">
        <title>A novel species.</title>
        <authorList>
            <person name="Gao J."/>
        </authorList>
    </citation>
    <scope>NUCLEOTIDE SEQUENCE [LARGE SCALE GENOMIC DNA]</scope>
    <source>
        <strain evidence="2 3">QMT-28</strain>
    </source>
</reference>
<dbReference type="EMBL" id="CP045643">
    <property type="protein sequence ID" value="QFZ76385.1"/>
    <property type="molecule type" value="Genomic_DNA"/>
</dbReference>
<evidence type="ECO:0000313" key="3">
    <source>
        <dbReference type="Proteomes" id="UP000326179"/>
    </source>
</evidence>
<protein>
    <recommendedName>
        <fullName evidence="4">Right handed beta helix domain-containing protein</fullName>
    </recommendedName>
</protein>
<sequence>MPALRALAGAAAIAAAATAVTAVPAVAHSPEHVRCKASSLVAAIARANARGFGDLRLARGCVYDFTAAASGDDATPPVTVPVTIDGHGATLRRGTTANLFRLLDVAAGGRVTLSDLKIENGEVTGDGGGVLVQDRGTLHATSVLVKGNTAGNNGGGIENLGTLRLVRSRVADNEAAGSGGGISSEGSTSVISTSIEGNTAGRFFGGGVFNDDRITISRSSITGNRVTAGDGGGLWNDSRMTVDDTTIVDNTASDHGGGVTNAQLGRATFNRSTIKRNTALLLAGGVYNVNPGSHLVLDHSSVTKNNAGNAPGGVFDGTGSVVVNKRSPITGNRPTNCVGSPSPVAGCTG</sequence>
<evidence type="ECO:0000256" key="1">
    <source>
        <dbReference type="SAM" id="SignalP"/>
    </source>
</evidence>
<dbReference type="Proteomes" id="UP000326179">
    <property type="component" value="Chromosome"/>
</dbReference>
<evidence type="ECO:0000313" key="2">
    <source>
        <dbReference type="EMBL" id="QFZ76385.1"/>
    </source>
</evidence>
<feature type="chain" id="PRO_5039366959" description="Right handed beta helix domain-containing protein" evidence="1">
    <location>
        <begin position="23"/>
        <end position="349"/>
    </location>
</feature>
<dbReference type="PANTHER" id="PTHR11319:SF35">
    <property type="entry name" value="OUTER MEMBRANE PROTEIN PMPC-RELATED"/>
    <property type="match status" value="1"/>
</dbReference>
<dbReference type="KEGG" id="sfy:GFH48_26735"/>
<organism evidence="2 3">
    <name type="scientific">Streptomyces fagopyri</name>
    <dbReference type="NCBI Taxonomy" id="2662397"/>
    <lineage>
        <taxon>Bacteria</taxon>
        <taxon>Bacillati</taxon>
        <taxon>Actinomycetota</taxon>
        <taxon>Actinomycetes</taxon>
        <taxon>Kitasatosporales</taxon>
        <taxon>Streptomycetaceae</taxon>
        <taxon>Streptomyces</taxon>
    </lineage>
</organism>
<dbReference type="AlphaFoldDB" id="A0A5Q0LGY4"/>
<evidence type="ECO:0008006" key="4">
    <source>
        <dbReference type="Google" id="ProtNLM"/>
    </source>
</evidence>
<gene>
    <name evidence="2" type="ORF">GFH48_26735</name>
</gene>
<feature type="signal peptide" evidence="1">
    <location>
        <begin position="1"/>
        <end position="22"/>
    </location>
</feature>
<dbReference type="SMART" id="SM00710">
    <property type="entry name" value="PbH1"/>
    <property type="match status" value="6"/>
</dbReference>
<dbReference type="InterPro" id="IPR006626">
    <property type="entry name" value="PbH1"/>
</dbReference>
<accession>A0A5Q0LGY4</accession>
<dbReference type="SUPFAM" id="SSF51126">
    <property type="entry name" value="Pectin lyase-like"/>
    <property type="match status" value="1"/>
</dbReference>
<keyword evidence="3" id="KW-1185">Reference proteome</keyword>
<keyword evidence="1" id="KW-0732">Signal</keyword>
<proteinExistence type="predicted"/>